<dbReference type="CDD" id="cd02248">
    <property type="entry name" value="Peptidase_C1A"/>
    <property type="match status" value="1"/>
</dbReference>
<proteinExistence type="inferred from homology"/>
<evidence type="ECO:0000313" key="5">
    <source>
        <dbReference type="Proteomes" id="UP000663864"/>
    </source>
</evidence>
<dbReference type="InterPro" id="IPR038765">
    <property type="entry name" value="Papain-like_cys_pep_sf"/>
</dbReference>
<dbReference type="AlphaFoldDB" id="A0A814MCU7"/>
<organism evidence="3 5">
    <name type="scientific">Rotaria sordida</name>
    <dbReference type="NCBI Taxonomy" id="392033"/>
    <lineage>
        <taxon>Eukaryota</taxon>
        <taxon>Metazoa</taxon>
        <taxon>Spiralia</taxon>
        <taxon>Gnathifera</taxon>
        <taxon>Rotifera</taxon>
        <taxon>Eurotatoria</taxon>
        <taxon>Bdelloidea</taxon>
        <taxon>Philodinida</taxon>
        <taxon>Philodinidae</taxon>
        <taxon>Rotaria</taxon>
    </lineage>
</organism>
<dbReference type="GO" id="GO:0008234">
    <property type="term" value="F:cysteine-type peptidase activity"/>
    <property type="evidence" value="ECO:0007669"/>
    <property type="project" value="InterPro"/>
</dbReference>
<dbReference type="Proteomes" id="UP000663864">
    <property type="component" value="Unassembled WGS sequence"/>
</dbReference>
<evidence type="ECO:0000313" key="3">
    <source>
        <dbReference type="EMBL" id="CAF1076071.1"/>
    </source>
</evidence>
<dbReference type="InterPro" id="IPR039417">
    <property type="entry name" value="Peptidase_C1A_papain-like"/>
</dbReference>
<feature type="domain" description="Peptidase C1A papain C-terminal" evidence="2">
    <location>
        <begin position="58"/>
        <end position="294"/>
    </location>
</feature>
<dbReference type="SMART" id="SM00645">
    <property type="entry name" value="Pept_C1"/>
    <property type="match status" value="1"/>
</dbReference>
<name>A0A814MCU7_9BILA</name>
<accession>A0A814MCU7</accession>
<comment type="similarity">
    <text evidence="1">Belongs to the peptidase C1 family.</text>
</comment>
<evidence type="ECO:0000259" key="2">
    <source>
        <dbReference type="SMART" id="SM00645"/>
    </source>
</evidence>
<dbReference type="GO" id="GO:0006508">
    <property type="term" value="P:proteolysis"/>
    <property type="evidence" value="ECO:0007669"/>
    <property type="project" value="InterPro"/>
</dbReference>
<protein>
    <recommendedName>
        <fullName evidence="2">Peptidase C1A papain C-terminal domain-containing protein</fullName>
    </recommendedName>
</protein>
<evidence type="ECO:0000256" key="1">
    <source>
        <dbReference type="ARBA" id="ARBA00008455"/>
    </source>
</evidence>
<dbReference type="InterPro" id="IPR000668">
    <property type="entry name" value="Peptidase_C1A_C"/>
</dbReference>
<reference evidence="3" key="1">
    <citation type="submission" date="2021-02" db="EMBL/GenBank/DDBJ databases">
        <authorList>
            <person name="Nowell W R."/>
        </authorList>
    </citation>
    <scope>NUCLEOTIDE SEQUENCE</scope>
</reference>
<dbReference type="Proteomes" id="UP000663836">
    <property type="component" value="Unassembled WGS sequence"/>
</dbReference>
<dbReference type="PRINTS" id="PR00705">
    <property type="entry name" value="PAPAIN"/>
</dbReference>
<dbReference type="EMBL" id="CAJOBD010001820">
    <property type="protein sequence ID" value="CAF3834075.1"/>
    <property type="molecule type" value="Genomic_DNA"/>
</dbReference>
<dbReference type="Gene3D" id="3.90.70.10">
    <property type="entry name" value="Cysteine proteinases"/>
    <property type="match status" value="1"/>
</dbReference>
<dbReference type="SUPFAM" id="SSF54001">
    <property type="entry name" value="Cysteine proteinases"/>
    <property type="match status" value="1"/>
</dbReference>
<sequence>MLAHMYPLQDFIDTTLSNINNRKEVIENNPALVHHIYQYFQVVYPRQDTTQSRDDTVVPPEYDWTNQTRVPGAVTPVKDQRHCDSCYAFGVVGALEKTYAEIYKESGLLSPQELIDCSGQGGCDGGDFVPSFHYIKRNHYRLNLEKDYPSTLDGKQQKCQKRDGVRLSSNSSRTLKYEQIPDGDEEYMKKIVYERGPVYISFNCEERKGNDTILREVSNKFDHYASGIFDVPGCPAYRNLNHVPVVVGYGTENGIDYWKVKNSWGADWGDHGYLEVKRNENMCEIATSTYSAGLF</sequence>
<comment type="caution">
    <text evidence="3">The sequence shown here is derived from an EMBL/GenBank/DDBJ whole genome shotgun (WGS) entry which is preliminary data.</text>
</comment>
<dbReference type="EMBL" id="CAJNOT010000766">
    <property type="protein sequence ID" value="CAF1076071.1"/>
    <property type="molecule type" value="Genomic_DNA"/>
</dbReference>
<evidence type="ECO:0000313" key="4">
    <source>
        <dbReference type="EMBL" id="CAF3834075.1"/>
    </source>
</evidence>
<dbReference type="PANTHER" id="PTHR12411">
    <property type="entry name" value="CYSTEINE PROTEASE FAMILY C1-RELATED"/>
    <property type="match status" value="1"/>
</dbReference>
<dbReference type="InterPro" id="IPR013128">
    <property type="entry name" value="Peptidase_C1A"/>
</dbReference>
<gene>
    <name evidence="4" type="ORF">JBS370_LOCUS17238</name>
    <name evidence="3" type="ORF">ZHD862_LOCUS16333</name>
</gene>
<dbReference type="Pfam" id="PF00112">
    <property type="entry name" value="Peptidase_C1"/>
    <property type="match status" value="1"/>
</dbReference>